<evidence type="ECO:0000313" key="5">
    <source>
        <dbReference type="Proteomes" id="UP001310692"/>
    </source>
</evidence>
<evidence type="ECO:0000313" key="4">
    <source>
        <dbReference type="EMBL" id="MEE2566237.1"/>
    </source>
</evidence>
<evidence type="ECO:0000256" key="2">
    <source>
        <dbReference type="SAM" id="Phobius"/>
    </source>
</evidence>
<organism evidence="4 5">
    <name type="scientific">Hyphobacterium marinum</name>
    <dbReference type="NCBI Taxonomy" id="3116574"/>
    <lineage>
        <taxon>Bacteria</taxon>
        <taxon>Pseudomonadati</taxon>
        <taxon>Pseudomonadota</taxon>
        <taxon>Alphaproteobacteria</taxon>
        <taxon>Maricaulales</taxon>
        <taxon>Maricaulaceae</taxon>
        <taxon>Hyphobacterium</taxon>
    </lineage>
</organism>
<dbReference type="PANTHER" id="PTHR34475">
    <property type="match status" value="1"/>
</dbReference>
<gene>
    <name evidence="4" type="ORF">V0U35_06045</name>
</gene>
<keyword evidence="2" id="KW-0472">Membrane</keyword>
<dbReference type="PANTHER" id="PTHR34475:SF1">
    <property type="entry name" value="CYTOSKELETON PROTEIN RODZ"/>
    <property type="match status" value="1"/>
</dbReference>
<comment type="caution">
    <text evidence="4">The sequence shown here is derived from an EMBL/GenBank/DDBJ whole genome shotgun (WGS) entry which is preliminary data.</text>
</comment>
<feature type="region of interest" description="Disordered" evidence="1">
    <location>
        <begin position="1"/>
        <end position="27"/>
    </location>
</feature>
<proteinExistence type="predicted"/>
<evidence type="ECO:0000259" key="3">
    <source>
        <dbReference type="Pfam" id="PF13464"/>
    </source>
</evidence>
<keyword evidence="2" id="KW-0812">Transmembrane</keyword>
<dbReference type="Pfam" id="PF13413">
    <property type="entry name" value="HTH_25"/>
    <property type="match status" value="1"/>
</dbReference>
<name>A0ABU7LY71_9PROT</name>
<dbReference type="Pfam" id="PF13464">
    <property type="entry name" value="RodZ_C"/>
    <property type="match status" value="1"/>
</dbReference>
<reference evidence="4 5" key="1">
    <citation type="submission" date="2024-01" db="EMBL/GenBank/DDBJ databases">
        <title>Hyphobacterium bacterium isolated from marine sediment.</title>
        <authorList>
            <person name="Zhao S."/>
        </authorList>
    </citation>
    <scope>NUCLEOTIDE SEQUENCE [LARGE SCALE GENOMIC DNA]</scope>
    <source>
        <strain evidence="4 5">Y60-23</strain>
    </source>
</reference>
<protein>
    <submittedName>
        <fullName evidence="4">RodZ domain-containing protein</fullName>
    </submittedName>
</protein>
<keyword evidence="2" id="KW-1133">Transmembrane helix</keyword>
<dbReference type="CDD" id="cd00093">
    <property type="entry name" value="HTH_XRE"/>
    <property type="match status" value="1"/>
</dbReference>
<dbReference type="InterPro" id="IPR025194">
    <property type="entry name" value="RodZ-like_C"/>
</dbReference>
<dbReference type="Gene3D" id="1.10.260.40">
    <property type="entry name" value="lambda repressor-like DNA-binding domains"/>
    <property type="match status" value="1"/>
</dbReference>
<sequence>MSRANHDASIDPSRGDGGGGNMAEGHTTQSGYVPVDAVFSGGAAVSAKLSAGDRLREARAKLGLTLDSASARTRIRRDYLEALETMDPRGLPSRAYAIGYLRTYARFLELDEAALVDQFKAEADTQTGRAQPTAHQTRREIRLPKGVFGAVLILAAVSGIAWWYANTASGEGAFADIPPPPDAEFEATSDLTPFDGEYSVADRNAIWGDLPGTGEAAARMPEIVLEANMATWLEVRDASGRILFSRDLQAGDSYRAVDEPGLTVSTSDAGAVNLHLDGELQGTLGDAGAALDNIGLDARRIETASVEDSVEG</sequence>
<feature type="transmembrane region" description="Helical" evidence="2">
    <location>
        <begin position="146"/>
        <end position="165"/>
    </location>
</feature>
<evidence type="ECO:0000256" key="1">
    <source>
        <dbReference type="SAM" id="MobiDB-lite"/>
    </source>
</evidence>
<dbReference type="InterPro" id="IPR050400">
    <property type="entry name" value="Bact_Cytoskel_RodZ"/>
</dbReference>
<feature type="domain" description="Cytoskeleton protein RodZ-like C-terminal" evidence="3">
    <location>
        <begin position="224"/>
        <end position="288"/>
    </location>
</feature>
<dbReference type="RefSeq" id="WP_330195777.1">
    <property type="nucleotide sequence ID" value="NZ_JAZDRO010000002.1"/>
</dbReference>
<dbReference type="Proteomes" id="UP001310692">
    <property type="component" value="Unassembled WGS sequence"/>
</dbReference>
<dbReference type="InterPro" id="IPR010982">
    <property type="entry name" value="Lambda_DNA-bd_dom_sf"/>
</dbReference>
<dbReference type="InterPro" id="IPR001387">
    <property type="entry name" value="Cro/C1-type_HTH"/>
</dbReference>
<dbReference type="EMBL" id="JAZDRO010000002">
    <property type="protein sequence ID" value="MEE2566237.1"/>
    <property type="molecule type" value="Genomic_DNA"/>
</dbReference>
<accession>A0ABU7LY71</accession>
<keyword evidence="5" id="KW-1185">Reference proteome</keyword>